<comment type="caution">
    <text evidence="1">The sequence shown here is derived from an EMBL/GenBank/DDBJ whole genome shotgun (WGS) entry which is preliminary data.</text>
</comment>
<evidence type="ECO:0000313" key="2">
    <source>
        <dbReference type="Proteomes" id="UP000656319"/>
    </source>
</evidence>
<dbReference type="EMBL" id="CAJHCQ010000014">
    <property type="protein sequence ID" value="CAD6550857.1"/>
    <property type="molecule type" value="Genomic_DNA"/>
</dbReference>
<evidence type="ECO:0000313" key="1">
    <source>
        <dbReference type="EMBL" id="CAD6550857.1"/>
    </source>
</evidence>
<dbReference type="Proteomes" id="UP000656319">
    <property type="component" value="Unassembled WGS sequence"/>
</dbReference>
<dbReference type="InterPro" id="IPR021769">
    <property type="entry name" value="DUF3331"/>
</dbReference>
<dbReference type="RefSeq" id="WP_201698627.1">
    <property type="nucleotide sequence ID" value="NZ_CAJHCQ010000014.1"/>
</dbReference>
<gene>
    <name evidence="1" type="ORF">LMG27952_05081</name>
</gene>
<evidence type="ECO:0008006" key="3">
    <source>
        <dbReference type="Google" id="ProtNLM"/>
    </source>
</evidence>
<proteinExistence type="predicted"/>
<sequence>MSTKVGLDPWKNIIDSLVDANDEVHSGAANQPHANVYRFCSRTERAQVTVKLIECPTDDIVTIEWRDATKCCYREQIWRRGKANASGYCVLSGAKIRRGDDVYRPRMLDCVNAGAMILCTALQRHLLMPSIDLSPDIGECV</sequence>
<reference evidence="1 2" key="1">
    <citation type="submission" date="2020-10" db="EMBL/GenBank/DDBJ databases">
        <authorList>
            <person name="Peeters C."/>
        </authorList>
    </citation>
    <scope>NUCLEOTIDE SEQUENCE [LARGE SCALE GENOMIC DNA]</scope>
    <source>
        <strain evidence="1 2">LMG 27952</strain>
    </source>
</reference>
<accession>A0ABN7I909</accession>
<dbReference type="Pfam" id="PF11811">
    <property type="entry name" value="DUF3331"/>
    <property type="match status" value="1"/>
</dbReference>
<name>A0ABN7I909_9BURK</name>
<protein>
    <recommendedName>
        <fullName evidence="3">DUF3331 domain-containing protein</fullName>
    </recommendedName>
</protein>
<keyword evidence="2" id="KW-1185">Reference proteome</keyword>
<organism evidence="1 2">
    <name type="scientific">Paraburkholderia hiiakae</name>
    <dbReference type="NCBI Taxonomy" id="1081782"/>
    <lineage>
        <taxon>Bacteria</taxon>
        <taxon>Pseudomonadati</taxon>
        <taxon>Pseudomonadota</taxon>
        <taxon>Betaproteobacteria</taxon>
        <taxon>Burkholderiales</taxon>
        <taxon>Burkholderiaceae</taxon>
        <taxon>Paraburkholderia</taxon>
    </lineage>
</organism>